<keyword evidence="4" id="KW-1185">Reference proteome</keyword>
<dbReference type="SUPFAM" id="SSF88723">
    <property type="entry name" value="PIN domain-like"/>
    <property type="match status" value="1"/>
</dbReference>
<name>A0AA88T6J6_CHASR</name>
<dbReference type="PANTHER" id="PTHR15665">
    <property type="entry name" value="ASTEROID PROTEIN"/>
    <property type="match status" value="1"/>
</dbReference>
<dbReference type="Pfam" id="PF12813">
    <property type="entry name" value="XPG_I_2"/>
    <property type="match status" value="1"/>
</dbReference>
<reference evidence="3" key="1">
    <citation type="submission" date="2023-07" db="EMBL/GenBank/DDBJ databases">
        <title>Chromosome-level Genome Assembly of Striped Snakehead (Channa striata).</title>
        <authorList>
            <person name="Liu H."/>
        </authorList>
    </citation>
    <scope>NUCLEOTIDE SEQUENCE</scope>
    <source>
        <strain evidence="3">Gz</strain>
        <tissue evidence="3">Muscle</tissue>
    </source>
</reference>
<feature type="domain" description="Asteroid" evidence="2">
    <location>
        <begin position="138"/>
        <end position="222"/>
    </location>
</feature>
<gene>
    <name evidence="3" type="ORF">Q5P01_004647</name>
</gene>
<comment type="similarity">
    <text evidence="1">Belongs to the asteroid family.</text>
</comment>
<dbReference type="EMBL" id="JAUPFM010000003">
    <property type="protein sequence ID" value="KAK2855912.1"/>
    <property type="molecule type" value="Genomic_DNA"/>
</dbReference>
<accession>A0AA88T6J6</accession>
<sequence>MGVQGFVKLVNESEVLEDFTLKDSHLVIDAPNVYYFLYFNSDPKLDQSHGGDYSGFKEEVCRFFQALQDCKVTPHVVLDGGSDPEKLETLKSRLQYKLAKAKEISGGSIGGDILPPLIKDVFKQVLTERHLAFEESFGEADLRIASLANDLNCPVLSNDSDFYIFDLAAGLLPVSKFLWKTTEGSQIKAKLYRCSEFCRRFKIDRALMPVFASIAGNDYSRLEDKGKFVKTYPPRTQSGDWKINRLHALLNFLNGVNLSNLQDSEKKQEKAVTEALKFVGEKKMDKAAFLKSIRKYDIGPVTAETRSEVLPQWMVDKIQKGELTSFVTDVLHHRRMMLTPLVEDFSQPSSYSAALRIRQFFYGLLLGQGTCTEFDRADEKSVSHKEVSPVHPSASQDELQHLRLQHLDQAPEDLRRRVLLEALESLGLDLENVPDQMKLPVCVTNFWWKYRLANHSPAPNMLYLDALLLGFVYGEHLNPEGEFDSGMDNIKVEGKTTQLQPDVAHAFCQWQCCFRQSLHLNQLLCFPLPEPDCSRLYCGPLLHRLAAGPEIQTPIQELMNEEQTALFDTLRRVCRPLEQEGSRKRKRKQT</sequence>
<evidence type="ECO:0000313" key="4">
    <source>
        <dbReference type="Proteomes" id="UP001187415"/>
    </source>
</evidence>
<dbReference type="Proteomes" id="UP001187415">
    <property type="component" value="Unassembled WGS sequence"/>
</dbReference>
<organism evidence="3 4">
    <name type="scientific">Channa striata</name>
    <name type="common">Snakehead murrel</name>
    <name type="synonym">Ophicephalus striatus</name>
    <dbReference type="NCBI Taxonomy" id="64152"/>
    <lineage>
        <taxon>Eukaryota</taxon>
        <taxon>Metazoa</taxon>
        <taxon>Chordata</taxon>
        <taxon>Craniata</taxon>
        <taxon>Vertebrata</taxon>
        <taxon>Euteleostomi</taxon>
        <taxon>Actinopterygii</taxon>
        <taxon>Neopterygii</taxon>
        <taxon>Teleostei</taxon>
        <taxon>Neoteleostei</taxon>
        <taxon>Acanthomorphata</taxon>
        <taxon>Anabantaria</taxon>
        <taxon>Anabantiformes</taxon>
        <taxon>Channoidei</taxon>
        <taxon>Channidae</taxon>
        <taxon>Channa</taxon>
    </lineage>
</organism>
<dbReference type="PANTHER" id="PTHR15665:SF1">
    <property type="entry name" value="PROTEIN ASTEROID HOMOLOG 1"/>
    <property type="match status" value="1"/>
</dbReference>
<proteinExistence type="inferred from homology"/>
<dbReference type="InterPro" id="IPR026832">
    <property type="entry name" value="Asteroid"/>
</dbReference>
<comment type="caution">
    <text evidence="3">The sequence shown here is derived from an EMBL/GenBank/DDBJ whole genome shotgun (WGS) entry which is preliminary data.</text>
</comment>
<protein>
    <recommendedName>
        <fullName evidence="2">Asteroid domain-containing protein</fullName>
    </recommendedName>
</protein>
<dbReference type="InterPro" id="IPR029060">
    <property type="entry name" value="PIN-like_dom_sf"/>
</dbReference>
<evidence type="ECO:0000259" key="2">
    <source>
        <dbReference type="Pfam" id="PF12813"/>
    </source>
</evidence>
<dbReference type="Gene3D" id="3.40.50.1010">
    <property type="entry name" value="5'-nuclease"/>
    <property type="match status" value="1"/>
</dbReference>
<evidence type="ECO:0000256" key="1">
    <source>
        <dbReference type="ARBA" id="ARBA00007398"/>
    </source>
</evidence>
<evidence type="ECO:0000313" key="3">
    <source>
        <dbReference type="EMBL" id="KAK2855912.1"/>
    </source>
</evidence>
<dbReference type="InterPro" id="IPR039436">
    <property type="entry name" value="Asteroid_dom"/>
</dbReference>
<dbReference type="AlphaFoldDB" id="A0AA88T6J6"/>